<dbReference type="InterPro" id="IPR050189">
    <property type="entry name" value="MFS_Efflux_Transporters"/>
</dbReference>
<keyword evidence="5 6" id="KW-0472">Membrane</keyword>
<comment type="caution">
    <text evidence="8">The sequence shown here is derived from an EMBL/GenBank/DDBJ whole genome shotgun (WGS) entry which is preliminary data.</text>
</comment>
<feature type="domain" description="Major facilitator superfamily (MFS) profile" evidence="7">
    <location>
        <begin position="1"/>
        <end position="386"/>
    </location>
</feature>
<dbReference type="AlphaFoldDB" id="A0A938B2H2"/>
<feature type="transmembrane region" description="Helical" evidence="6">
    <location>
        <begin position="296"/>
        <end position="313"/>
    </location>
</feature>
<evidence type="ECO:0000256" key="5">
    <source>
        <dbReference type="ARBA" id="ARBA00023136"/>
    </source>
</evidence>
<keyword evidence="3 6" id="KW-0812">Transmembrane</keyword>
<feature type="transmembrane region" description="Helical" evidence="6">
    <location>
        <begin position="155"/>
        <end position="173"/>
    </location>
</feature>
<evidence type="ECO:0000256" key="2">
    <source>
        <dbReference type="ARBA" id="ARBA00022475"/>
    </source>
</evidence>
<dbReference type="InterPro" id="IPR020846">
    <property type="entry name" value="MFS_dom"/>
</dbReference>
<evidence type="ECO:0000256" key="3">
    <source>
        <dbReference type="ARBA" id="ARBA00022692"/>
    </source>
</evidence>
<dbReference type="EMBL" id="VGLS01000241">
    <property type="protein sequence ID" value="MBM3224009.1"/>
    <property type="molecule type" value="Genomic_DNA"/>
</dbReference>
<reference evidence="8" key="1">
    <citation type="submission" date="2019-03" db="EMBL/GenBank/DDBJ databases">
        <title>Lake Tanganyika Metagenome-Assembled Genomes (MAGs).</title>
        <authorList>
            <person name="Tran P."/>
        </authorList>
    </citation>
    <scope>NUCLEOTIDE SEQUENCE</scope>
    <source>
        <strain evidence="8">K_DeepCast_65m_m2_066</strain>
    </source>
</reference>
<dbReference type="Pfam" id="PF07690">
    <property type="entry name" value="MFS_1"/>
    <property type="match status" value="2"/>
</dbReference>
<comment type="subcellular location">
    <subcellularLocation>
        <location evidence="1">Cell membrane</location>
        <topology evidence="1">Multi-pass membrane protein</topology>
    </subcellularLocation>
</comment>
<keyword evidence="4 6" id="KW-1133">Transmembrane helix</keyword>
<name>A0A938B2H2_UNCTE</name>
<evidence type="ECO:0000259" key="7">
    <source>
        <dbReference type="PROSITE" id="PS50850"/>
    </source>
</evidence>
<proteinExistence type="predicted"/>
<dbReference type="PANTHER" id="PTHR43124:SF3">
    <property type="entry name" value="CHLORAMPHENICOL EFFLUX PUMP RV0191"/>
    <property type="match status" value="1"/>
</dbReference>
<protein>
    <submittedName>
        <fullName evidence="8">MFS transporter</fullName>
    </submittedName>
</protein>
<feature type="transmembrane region" description="Helical" evidence="6">
    <location>
        <begin position="34"/>
        <end position="60"/>
    </location>
</feature>
<gene>
    <name evidence="8" type="ORF">FJZ47_09435</name>
</gene>
<dbReference type="Gene3D" id="1.20.1250.20">
    <property type="entry name" value="MFS general substrate transporter like domains"/>
    <property type="match status" value="2"/>
</dbReference>
<feature type="transmembrane region" description="Helical" evidence="6">
    <location>
        <begin position="240"/>
        <end position="264"/>
    </location>
</feature>
<dbReference type="InterPro" id="IPR011701">
    <property type="entry name" value="MFS"/>
</dbReference>
<accession>A0A938B2H2</accession>
<evidence type="ECO:0000313" key="8">
    <source>
        <dbReference type="EMBL" id="MBM3224009.1"/>
    </source>
</evidence>
<dbReference type="InterPro" id="IPR036259">
    <property type="entry name" value="MFS_trans_sf"/>
</dbReference>
<evidence type="ECO:0000256" key="4">
    <source>
        <dbReference type="ARBA" id="ARBA00022989"/>
    </source>
</evidence>
<feature type="transmembrane region" description="Helical" evidence="6">
    <location>
        <begin position="360"/>
        <end position="381"/>
    </location>
</feature>
<feature type="transmembrane region" description="Helical" evidence="6">
    <location>
        <begin position="67"/>
        <end position="86"/>
    </location>
</feature>
<dbReference type="PROSITE" id="PS50850">
    <property type="entry name" value="MFS"/>
    <property type="match status" value="1"/>
</dbReference>
<feature type="transmembrane region" description="Helical" evidence="6">
    <location>
        <begin position="333"/>
        <end position="354"/>
    </location>
</feature>
<organism evidence="8 9">
    <name type="scientific">Tectimicrobiota bacterium</name>
    <dbReference type="NCBI Taxonomy" id="2528274"/>
    <lineage>
        <taxon>Bacteria</taxon>
        <taxon>Pseudomonadati</taxon>
        <taxon>Nitrospinota/Tectimicrobiota group</taxon>
        <taxon>Candidatus Tectimicrobiota</taxon>
    </lineage>
</organism>
<evidence type="ECO:0000256" key="6">
    <source>
        <dbReference type="SAM" id="Phobius"/>
    </source>
</evidence>
<dbReference type="GO" id="GO:0005886">
    <property type="term" value="C:plasma membrane"/>
    <property type="evidence" value="ECO:0007669"/>
    <property type="project" value="UniProtKB-SubCell"/>
</dbReference>
<keyword evidence="2" id="KW-1003">Cell membrane</keyword>
<dbReference type="PANTHER" id="PTHR43124">
    <property type="entry name" value="PURINE EFFLUX PUMP PBUE"/>
    <property type="match status" value="1"/>
</dbReference>
<dbReference type="GO" id="GO:0022857">
    <property type="term" value="F:transmembrane transporter activity"/>
    <property type="evidence" value="ECO:0007669"/>
    <property type="project" value="InterPro"/>
</dbReference>
<dbReference type="SUPFAM" id="SSF103473">
    <property type="entry name" value="MFS general substrate transporter"/>
    <property type="match status" value="1"/>
</dbReference>
<feature type="transmembrane region" description="Helical" evidence="6">
    <location>
        <begin position="207"/>
        <end position="228"/>
    </location>
</feature>
<evidence type="ECO:0000256" key="1">
    <source>
        <dbReference type="ARBA" id="ARBA00004651"/>
    </source>
</evidence>
<evidence type="ECO:0000313" key="9">
    <source>
        <dbReference type="Proteomes" id="UP000712673"/>
    </source>
</evidence>
<dbReference type="Proteomes" id="UP000712673">
    <property type="component" value="Unassembled WGS sequence"/>
</dbReference>
<sequence length="393" mass="41855">MLHLSNVSHGVNHFQNQMMTMLYPYIMAELGMNYVQVGVLSAICSVLNNICQGACGFLTAFVSRCKVLGFGNFGIALGTLLSGLAGSYPMLIIARGIASMGSSAQHPVGYSILASYFPKNRGAVIALNTSVANVGTLLATPLATAMLLIMGWRTIFLVVALASVIMGLVFLCFRDYGAPSREGSGKAKLAQGFASYRRVLQNRNMMLIALVFMVGGAGRDGGVNQIYFAPHLANDFGYSALVVGTLMTAISLGSIIGPVCFGWLSDRLSRIRMLQVSLALSCAGSLWVAWLGPGEILLFISLFFYSAFTSSRGPQTQAIVADAATDTDRDAAFSLYFLLGFLSQPLWILITGYLMDKAGFATALTVLSATYILGIVILSFCKDERPATTAPAA</sequence>